<reference evidence="2" key="1">
    <citation type="submission" date="2022-03" db="EMBL/GenBank/DDBJ databases">
        <authorList>
            <person name="Lindestad O."/>
        </authorList>
    </citation>
    <scope>NUCLEOTIDE SEQUENCE</scope>
</reference>
<evidence type="ECO:0000313" key="2">
    <source>
        <dbReference type="EMBL" id="CAH2239130.1"/>
    </source>
</evidence>
<comment type="caution">
    <text evidence="2">The sequence shown here is derived from an EMBL/GenBank/DDBJ whole genome shotgun (WGS) entry which is preliminary data.</text>
</comment>
<dbReference type="EMBL" id="CAKXAJ010025420">
    <property type="protein sequence ID" value="CAH2239130.1"/>
    <property type="molecule type" value="Genomic_DNA"/>
</dbReference>
<evidence type="ECO:0000256" key="1">
    <source>
        <dbReference type="SAM" id="MobiDB-lite"/>
    </source>
</evidence>
<feature type="compositionally biased region" description="Basic residues" evidence="1">
    <location>
        <begin position="115"/>
        <end position="125"/>
    </location>
</feature>
<organism evidence="2 3">
    <name type="scientific">Pararge aegeria aegeria</name>
    <dbReference type="NCBI Taxonomy" id="348720"/>
    <lineage>
        <taxon>Eukaryota</taxon>
        <taxon>Metazoa</taxon>
        <taxon>Ecdysozoa</taxon>
        <taxon>Arthropoda</taxon>
        <taxon>Hexapoda</taxon>
        <taxon>Insecta</taxon>
        <taxon>Pterygota</taxon>
        <taxon>Neoptera</taxon>
        <taxon>Endopterygota</taxon>
        <taxon>Lepidoptera</taxon>
        <taxon>Glossata</taxon>
        <taxon>Ditrysia</taxon>
        <taxon>Papilionoidea</taxon>
        <taxon>Nymphalidae</taxon>
        <taxon>Satyrinae</taxon>
        <taxon>Satyrini</taxon>
        <taxon>Parargina</taxon>
        <taxon>Pararge</taxon>
    </lineage>
</organism>
<name>A0A8S4RQI1_9NEOP</name>
<accession>A0A8S4RQI1</accession>
<keyword evidence="3" id="KW-1185">Reference proteome</keyword>
<proteinExistence type="predicted"/>
<protein>
    <submittedName>
        <fullName evidence="2">Jg10412 protein</fullName>
    </submittedName>
</protein>
<evidence type="ECO:0000313" key="3">
    <source>
        <dbReference type="Proteomes" id="UP000838756"/>
    </source>
</evidence>
<gene>
    <name evidence="2" type="primary">jg10412</name>
    <name evidence="2" type="ORF">PAEG_LOCUS16037</name>
</gene>
<sequence length="149" mass="16252">MPARAAFYAGRPPPRNCVHWRVWPRDERAPSAATACAGGARARTAARHACHSLPPETPRHASDARPAGLTIGVALAESRRGLRPLPAAGRLGGRAVRRRRRCKCSGAAETPASQRPRRRTFRLRGMRSGVPRPPSRLQPAPAYHHRTNA</sequence>
<dbReference type="AlphaFoldDB" id="A0A8S4RQI1"/>
<dbReference type="Proteomes" id="UP000838756">
    <property type="component" value="Unassembled WGS sequence"/>
</dbReference>
<feature type="region of interest" description="Disordered" evidence="1">
    <location>
        <begin position="84"/>
        <end position="149"/>
    </location>
</feature>